<dbReference type="InterPro" id="IPR034505">
    <property type="entry name" value="Coproporphyrinogen-III_oxidase"/>
</dbReference>
<dbReference type="InterPro" id="IPR006638">
    <property type="entry name" value="Elp3/MiaA/NifB-like_rSAM"/>
</dbReference>
<gene>
    <name evidence="7" type="primary">hutW</name>
    <name evidence="7" type="ORF">GCM10023211_20640</name>
</gene>
<protein>
    <submittedName>
        <fullName evidence="7">Heme anaerobic degradation radical SAM methyltransferase ChuW/HutW</fullName>
    </submittedName>
</protein>
<keyword evidence="8" id="KW-1185">Reference proteome</keyword>
<dbReference type="InterPro" id="IPR013785">
    <property type="entry name" value="Aldolase_TIM"/>
</dbReference>
<dbReference type="SFLD" id="SFLDS00029">
    <property type="entry name" value="Radical_SAM"/>
    <property type="match status" value="1"/>
</dbReference>
<dbReference type="SUPFAM" id="SSF102114">
    <property type="entry name" value="Radical SAM enzymes"/>
    <property type="match status" value="1"/>
</dbReference>
<dbReference type="InterPro" id="IPR026332">
    <property type="entry name" value="HutW"/>
</dbReference>
<keyword evidence="7" id="KW-0808">Transferase</keyword>
<comment type="cofactor">
    <cofactor evidence="1">
        <name>[4Fe-4S] cluster</name>
        <dbReference type="ChEBI" id="CHEBI:49883"/>
    </cofactor>
</comment>
<dbReference type="SFLD" id="SFLDF00311">
    <property type="entry name" value="heme_degradation_proteins_(Hut"/>
    <property type="match status" value="1"/>
</dbReference>
<keyword evidence="7" id="KW-0489">Methyltransferase</keyword>
<evidence type="ECO:0000256" key="5">
    <source>
        <dbReference type="ARBA" id="ARBA00023014"/>
    </source>
</evidence>
<organism evidence="7 8">
    <name type="scientific">Orbus sasakiae</name>
    <dbReference type="NCBI Taxonomy" id="1078475"/>
    <lineage>
        <taxon>Bacteria</taxon>
        <taxon>Pseudomonadati</taxon>
        <taxon>Pseudomonadota</taxon>
        <taxon>Gammaproteobacteria</taxon>
        <taxon>Orbales</taxon>
        <taxon>Orbaceae</taxon>
        <taxon>Orbus</taxon>
    </lineage>
</organism>
<evidence type="ECO:0000259" key="6">
    <source>
        <dbReference type="PROSITE" id="PS51918"/>
    </source>
</evidence>
<dbReference type="EMBL" id="BAABHY010000005">
    <property type="protein sequence ID" value="GAA5113051.1"/>
    <property type="molecule type" value="Genomic_DNA"/>
</dbReference>
<evidence type="ECO:0000256" key="4">
    <source>
        <dbReference type="ARBA" id="ARBA00023004"/>
    </source>
</evidence>
<evidence type="ECO:0000256" key="3">
    <source>
        <dbReference type="ARBA" id="ARBA00022723"/>
    </source>
</evidence>
<evidence type="ECO:0000256" key="2">
    <source>
        <dbReference type="ARBA" id="ARBA00022691"/>
    </source>
</evidence>
<feature type="domain" description="Radical SAM core" evidence="6">
    <location>
        <begin position="48"/>
        <end position="283"/>
    </location>
</feature>
<name>A0ABP9NA84_9GAMM</name>
<keyword evidence="3" id="KW-0479">Metal-binding</keyword>
<reference evidence="8" key="1">
    <citation type="journal article" date="2019" name="Int. J. Syst. Evol. Microbiol.">
        <title>The Global Catalogue of Microorganisms (GCM) 10K type strain sequencing project: providing services to taxonomists for standard genome sequencing and annotation.</title>
        <authorList>
            <consortium name="The Broad Institute Genomics Platform"/>
            <consortium name="The Broad Institute Genome Sequencing Center for Infectious Disease"/>
            <person name="Wu L."/>
            <person name="Ma J."/>
        </authorList>
    </citation>
    <scope>NUCLEOTIDE SEQUENCE [LARGE SCALE GENOMIC DNA]</scope>
    <source>
        <strain evidence="8">JCM 18050</strain>
    </source>
</reference>
<dbReference type="PROSITE" id="PS51918">
    <property type="entry name" value="RADICAL_SAM"/>
    <property type="match status" value="1"/>
</dbReference>
<dbReference type="GO" id="GO:0008168">
    <property type="term" value="F:methyltransferase activity"/>
    <property type="evidence" value="ECO:0007669"/>
    <property type="project" value="UniProtKB-KW"/>
</dbReference>
<dbReference type="PANTHER" id="PTHR13932:SF9">
    <property type="entry name" value="COPROPORPHYRINOGEN III OXIDASE"/>
    <property type="match status" value="1"/>
</dbReference>
<dbReference type="PANTHER" id="PTHR13932">
    <property type="entry name" value="COPROPORPHYRINIGEN III OXIDASE"/>
    <property type="match status" value="1"/>
</dbReference>
<evidence type="ECO:0000313" key="8">
    <source>
        <dbReference type="Proteomes" id="UP001500171"/>
    </source>
</evidence>
<dbReference type="Gene3D" id="3.20.20.70">
    <property type="entry name" value="Aldolase class I"/>
    <property type="match status" value="1"/>
</dbReference>
<keyword evidence="5" id="KW-0411">Iron-sulfur</keyword>
<dbReference type="InterPro" id="IPR058240">
    <property type="entry name" value="rSAM_sf"/>
</dbReference>
<comment type="caution">
    <text evidence="7">The sequence shown here is derived from an EMBL/GenBank/DDBJ whole genome shotgun (WGS) entry which is preliminary data.</text>
</comment>
<dbReference type="GO" id="GO:0032259">
    <property type="term" value="P:methylation"/>
    <property type="evidence" value="ECO:0007669"/>
    <property type="project" value="UniProtKB-KW"/>
</dbReference>
<dbReference type="SMART" id="SM00729">
    <property type="entry name" value="Elp3"/>
    <property type="match status" value="1"/>
</dbReference>
<dbReference type="InterPro" id="IPR007197">
    <property type="entry name" value="rSAM"/>
</dbReference>
<evidence type="ECO:0000256" key="1">
    <source>
        <dbReference type="ARBA" id="ARBA00001966"/>
    </source>
</evidence>
<keyword evidence="4" id="KW-0408">Iron</keyword>
<dbReference type="Proteomes" id="UP001500171">
    <property type="component" value="Unassembled WGS sequence"/>
</dbReference>
<dbReference type="CDD" id="cd01335">
    <property type="entry name" value="Radical_SAM"/>
    <property type="match status" value="1"/>
</dbReference>
<dbReference type="RefSeq" id="WP_425571927.1">
    <property type="nucleotide sequence ID" value="NZ_BAABHY010000005.1"/>
</dbReference>
<sequence length="474" mass="53377">MTLDLTPFFAQVEGIPFKDRWAVMPFRGSIPVDKALIQQTWHELHQRMMPKSKRLMYIHIPFCATHCQFCGFYQNPLKQHDTAIYTQYLIQELLMDADSHLTQSAPIHAVYFGGGTPTALSADQLHNIISTIKSHYPLAPDCEITVEGRILDFNDDKIDACLEAGANRFSIGIQTFDSAIRKRLGRTSNKQQAITFLTNLAERDKAAVVCDLIFGLPQQTLQTWDEDLAIVNDLPLDGVDLYALNLLPTTPLFKGVENKRIVIADAQQKAEFYQRGVQRLDHDGWSQLSNSHFGKTTRERNLYNILIKQGADYLAFGSCAGGNLNGQSFMIERNLENYYKQLDAQQKPLMMILQAGPQLTWLQLLQGGIEAGRVDLNRLTVQINALLPLIQQWHQAGLLMDDSPILRLTISGRFWASNLLFALQKLLMALNEPELAKKQIMAAGHHAQHGGKMPSEAAINMMKNNAMKHNLANK</sequence>
<proteinExistence type="predicted"/>
<dbReference type="NCBIfam" id="TIGR04107">
    <property type="entry name" value="rSAM_HutW"/>
    <property type="match status" value="1"/>
</dbReference>
<dbReference type="SFLD" id="SFLDG01065">
    <property type="entry name" value="anaerobic_coproporphyrinogen-I"/>
    <property type="match status" value="1"/>
</dbReference>
<accession>A0ABP9NA84</accession>
<dbReference type="Pfam" id="PF04055">
    <property type="entry name" value="Radical_SAM"/>
    <property type="match status" value="1"/>
</dbReference>
<evidence type="ECO:0000313" key="7">
    <source>
        <dbReference type="EMBL" id="GAA5113051.1"/>
    </source>
</evidence>
<keyword evidence="2" id="KW-0949">S-adenosyl-L-methionine</keyword>